<dbReference type="STRING" id="504798.SAMN05421871_110278"/>
<feature type="signal peptide" evidence="1">
    <location>
        <begin position="1"/>
        <end position="28"/>
    </location>
</feature>
<dbReference type="RefSeq" id="WP_091381296.1">
    <property type="nucleotide sequence ID" value="NZ_FNDV01000010.1"/>
</dbReference>
<dbReference type="Pfam" id="PF09362">
    <property type="entry name" value="DUF1996"/>
    <property type="match status" value="1"/>
</dbReference>
<dbReference type="PANTHER" id="PTHR43662:SF3">
    <property type="entry name" value="DOMAIN PROTEIN, PUTATIVE (AFU_ORTHOLOGUE AFUA_6G11970)-RELATED"/>
    <property type="match status" value="1"/>
</dbReference>
<accession>A0A1H0TZC2</accession>
<feature type="domain" description="DUF1996" evidence="2">
    <location>
        <begin position="84"/>
        <end position="279"/>
    </location>
</feature>
<feature type="chain" id="PRO_5011782046" description="DUF1996 domain-containing protein" evidence="1">
    <location>
        <begin position="29"/>
        <end position="327"/>
    </location>
</feature>
<keyword evidence="1" id="KW-0732">Signal</keyword>
<evidence type="ECO:0000313" key="4">
    <source>
        <dbReference type="Proteomes" id="UP000199651"/>
    </source>
</evidence>
<dbReference type="PANTHER" id="PTHR43662">
    <property type="match status" value="1"/>
</dbReference>
<dbReference type="Proteomes" id="UP000199651">
    <property type="component" value="Unassembled WGS sequence"/>
</dbReference>
<protein>
    <recommendedName>
        <fullName evidence="2">DUF1996 domain-containing protein</fullName>
    </recommendedName>
</protein>
<evidence type="ECO:0000256" key="1">
    <source>
        <dbReference type="SAM" id="SignalP"/>
    </source>
</evidence>
<dbReference type="AlphaFoldDB" id="A0A1H0TZC2"/>
<gene>
    <name evidence="3" type="ORF">SAMN05192558_110278</name>
</gene>
<reference evidence="4" key="1">
    <citation type="submission" date="2016-10" db="EMBL/GenBank/DDBJ databases">
        <authorList>
            <person name="Varghese N."/>
            <person name="Submissions S."/>
        </authorList>
    </citation>
    <scope>NUCLEOTIDE SEQUENCE [LARGE SCALE GENOMIC DNA]</scope>
    <source>
        <strain evidence="4">IBRC-M 10655</strain>
    </source>
</reference>
<sequence length="327" mass="35100">MKVKHWTALAVAALVVGGSAAGIGIARAHGGGPGTGTAPQKAFYVDITKVRPNKVRIERRASPGSFVNKCGNNEEKHRNSDNHIAAPGVVNAAQHQHDHVGNLTTNGRSNDRSLLRGGTTCVTGDKSSYLWPVLRDLTRNGDDAGQPGGGKDGNLGAILDGRVTLLFRGNRFQQVVAAPQGLRMTTGDAKPGENGPGNVRVSWTCKGFEDRTTAKYPVCPRGRSVVRLLEYPSCWDGRSLDSANHRDHVRFPDSSGRCPRNTVAIPQLDMTVEYAVPAKANVAQGFALDGFPQENHRPDSDHGFVHLLMNRAQMGDVVRCVNSGRTC</sequence>
<name>A0A1H0TZC2_9PSEU</name>
<proteinExistence type="predicted"/>
<dbReference type="EMBL" id="FNJB01000010">
    <property type="protein sequence ID" value="SDP59048.1"/>
    <property type="molecule type" value="Genomic_DNA"/>
</dbReference>
<keyword evidence="4" id="KW-1185">Reference proteome</keyword>
<evidence type="ECO:0000313" key="3">
    <source>
        <dbReference type="EMBL" id="SDP59048.1"/>
    </source>
</evidence>
<dbReference type="OrthoDB" id="581239at2"/>
<organism evidence="3 4">
    <name type="scientific">Actinokineospora alba</name>
    <dbReference type="NCBI Taxonomy" id="504798"/>
    <lineage>
        <taxon>Bacteria</taxon>
        <taxon>Bacillati</taxon>
        <taxon>Actinomycetota</taxon>
        <taxon>Actinomycetes</taxon>
        <taxon>Pseudonocardiales</taxon>
        <taxon>Pseudonocardiaceae</taxon>
        <taxon>Actinokineospora</taxon>
    </lineage>
</organism>
<evidence type="ECO:0000259" key="2">
    <source>
        <dbReference type="Pfam" id="PF09362"/>
    </source>
</evidence>
<dbReference type="InterPro" id="IPR018535">
    <property type="entry name" value="DUF1996"/>
</dbReference>